<gene>
    <name evidence="1" type="ORF">ACFSQT_32325</name>
</gene>
<dbReference type="RefSeq" id="WP_379025713.1">
    <property type="nucleotide sequence ID" value="NZ_JBHUGY010000060.1"/>
</dbReference>
<comment type="caution">
    <text evidence="1">The sequence shown here is derived from an EMBL/GenBank/DDBJ whole genome shotgun (WGS) entry which is preliminary data.</text>
</comment>
<evidence type="ECO:0000313" key="1">
    <source>
        <dbReference type="EMBL" id="MFD2057604.1"/>
    </source>
</evidence>
<evidence type="ECO:0000313" key="2">
    <source>
        <dbReference type="Proteomes" id="UP001597349"/>
    </source>
</evidence>
<protein>
    <submittedName>
        <fullName evidence="1">Uncharacterized protein</fullName>
    </submittedName>
</protein>
<keyword evidence="2" id="KW-1185">Reference proteome</keyword>
<dbReference type="Proteomes" id="UP001597349">
    <property type="component" value="Unassembled WGS sequence"/>
</dbReference>
<sequence length="68" mass="6814">MIAFAIAKGETVPGRRLGSSGKSVSALSVLSCCPIPAPATIGKDRVPGAPTAGHAREAVAAAVREMQQ</sequence>
<proteinExistence type="predicted"/>
<organism evidence="1 2">
    <name type="scientific">Mesorhizobium calcicola</name>
    <dbReference type="NCBI Taxonomy" id="1300310"/>
    <lineage>
        <taxon>Bacteria</taxon>
        <taxon>Pseudomonadati</taxon>
        <taxon>Pseudomonadota</taxon>
        <taxon>Alphaproteobacteria</taxon>
        <taxon>Hyphomicrobiales</taxon>
        <taxon>Phyllobacteriaceae</taxon>
        <taxon>Mesorhizobium</taxon>
    </lineage>
</organism>
<name>A0ABW4WM32_9HYPH</name>
<reference evidence="2" key="1">
    <citation type="journal article" date="2019" name="Int. J. Syst. Evol. Microbiol.">
        <title>The Global Catalogue of Microorganisms (GCM) 10K type strain sequencing project: providing services to taxonomists for standard genome sequencing and annotation.</title>
        <authorList>
            <consortium name="The Broad Institute Genomics Platform"/>
            <consortium name="The Broad Institute Genome Sequencing Center for Infectious Disease"/>
            <person name="Wu L."/>
            <person name="Ma J."/>
        </authorList>
    </citation>
    <scope>NUCLEOTIDE SEQUENCE [LARGE SCALE GENOMIC DNA]</scope>
    <source>
        <strain evidence="2">CGMCC 1.16226</strain>
    </source>
</reference>
<accession>A0ABW4WM32</accession>
<dbReference type="EMBL" id="JBHUGY010000060">
    <property type="protein sequence ID" value="MFD2057604.1"/>
    <property type="molecule type" value="Genomic_DNA"/>
</dbReference>